<accession>A0A382YXK0</accession>
<dbReference type="Pfam" id="PF01370">
    <property type="entry name" value="Epimerase"/>
    <property type="match status" value="1"/>
</dbReference>
<sequence>MLVIGGTGFIGHHLLKATQQKGWQLTSVSLNPPSRERFVGGVRYLHFDITDSHPVKKYLGEDYDFVVNLGGYINHQLS</sequence>
<protein>
    <recommendedName>
        <fullName evidence="1">NAD-dependent epimerase/dehydratase domain-containing protein</fullName>
    </recommendedName>
</protein>
<dbReference type="Gene3D" id="3.40.50.720">
    <property type="entry name" value="NAD(P)-binding Rossmann-like Domain"/>
    <property type="match status" value="1"/>
</dbReference>
<evidence type="ECO:0000313" key="2">
    <source>
        <dbReference type="EMBL" id="SVD87974.1"/>
    </source>
</evidence>
<dbReference type="AlphaFoldDB" id="A0A382YXK0"/>
<dbReference type="InterPro" id="IPR001509">
    <property type="entry name" value="Epimerase_deHydtase"/>
</dbReference>
<dbReference type="EMBL" id="UINC01179339">
    <property type="protein sequence ID" value="SVD87974.1"/>
    <property type="molecule type" value="Genomic_DNA"/>
</dbReference>
<feature type="non-terminal residue" evidence="2">
    <location>
        <position position="78"/>
    </location>
</feature>
<name>A0A382YXK0_9ZZZZ</name>
<feature type="domain" description="NAD-dependent epimerase/dehydratase" evidence="1">
    <location>
        <begin position="1"/>
        <end position="75"/>
    </location>
</feature>
<dbReference type="InterPro" id="IPR036291">
    <property type="entry name" value="NAD(P)-bd_dom_sf"/>
</dbReference>
<dbReference type="SUPFAM" id="SSF51735">
    <property type="entry name" value="NAD(P)-binding Rossmann-fold domains"/>
    <property type="match status" value="1"/>
</dbReference>
<evidence type="ECO:0000259" key="1">
    <source>
        <dbReference type="Pfam" id="PF01370"/>
    </source>
</evidence>
<organism evidence="2">
    <name type="scientific">marine metagenome</name>
    <dbReference type="NCBI Taxonomy" id="408172"/>
    <lineage>
        <taxon>unclassified sequences</taxon>
        <taxon>metagenomes</taxon>
        <taxon>ecological metagenomes</taxon>
    </lineage>
</organism>
<proteinExistence type="predicted"/>
<reference evidence="2" key="1">
    <citation type="submission" date="2018-05" db="EMBL/GenBank/DDBJ databases">
        <authorList>
            <person name="Lanie J.A."/>
            <person name="Ng W.-L."/>
            <person name="Kazmierczak K.M."/>
            <person name="Andrzejewski T.M."/>
            <person name="Davidsen T.M."/>
            <person name="Wayne K.J."/>
            <person name="Tettelin H."/>
            <person name="Glass J.I."/>
            <person name="Rusch D."/>
            <person name="Podicherti R."/>
            <person name="Tsui H.-C.T."/>
            <person name="Winkler M.E."/>
        </authorList>
    </citation>
    <scope>NUCLEOTIDE SEQUENCE</scope>
</reference>
<gene>
    <name evidence="2" type="ORF">METZ01_LOCUS440828</name>
</gene>